<keyword evidence="3" id="KW-1185">Reference proteome</keyword>
<protein>
    <submittedName>
        <fullName evidence="2">HNH endonuclease</fullName>
    </submittedName>
</protein>
<dbReference type="Pfam" id="PF07463">
    <property type="entry name" value="NUMOD4"/>
    <property type="match status" value="1"/>
</dbReference>
<dbReference type="SUPFAM" id="SSF54060">
    <property type="entry name" value="His-Me finger endonucleases"/>
    <property type="match status" value="1"/>
</dbReference>
<organism evidence="2 3">
    <name type="scientific">Burkholderia phage BcepSauron</name>
    <dbReference type="NCBI Taxonomy" id="2530033"/>
    <lineage>
        <taxon>Viruses</taxon>
        <taxon>Duplodnaviria</taxon>
        <taxon>Heunggongvirae</taxon>
        <taxon>Uroviricota</taxon>
        <taxon>Caudoviricetes</taxon>
        <taxon>Sarumanvirus</taxon>
        <taxon>Sarumanvirus bcepsauron</taxon>
    </lineage>
</organism>
<sequence>MLEKSKPERWKAISGFPDYMVSTHGRVKSLARAVTFERAGRSVTRTAPEKILKQQDHTQVYKSVSLYRGGHQHLMLVHRLVADGFVKNPQNLPVAMHGDDNKHNNHYKNLTWGTHKKNVQDAHASGLANTARGSQAAKAVVNEAQVLEIVRLLNSGVTQKEAASMYGLSRSSVSHIKLGLSWSHITGIGRS</sequence>
<evidence type="ECO:0000313" key="2">
    <source>
        <dbReference type="EMBL" id="QBQ74604.1"/>
    </source>
</evidence>
<keyword evidence="2" id="KW-0540">Nuclease</keyword>
<dbReference type="Gene3D" id="3.90.75.20">
    <property type="match status" value="1"/>
</dbReference>
<proteinExistence type="predicted"/>
<reference evidence="2 3" key="1">
    <citation type="submission" date="2019-02" db="EMBL/GenBank/DDBJ databases">
        <title>Complete genome sequence of Burkholderia cenocepacia phage BcepSauron.</title>
        <authorList>
            <person name="Park K."/>
            <person name="Gonzalez C."/>
            <person name="Liu M."/>
            <person name="Gill J."/>
        </authorList>
    </citation>
    <scope>NUCLEOTIDE SEQUENCE [LARGE SCALE GENOMIC DNA]</scope>
</reference>
<keyword evidence="2" id="KW-0255">Endonuclease</keyword>
<dbReference type="GO" id="GO:0004519">
    <property type="term" value="F:endonuclease activity"/>
    <property type="evidence" value="ECO:0007669"/>
    <property type="project" value="UniProtKB-KW"/>
</dbReference>
<evidence type="ECO:0000259" key="1">
    <source>
        <dbReference type="Pfam" id="PF07463"/>
    </source>
</evidence>
<dbReference type="InterPro" id="IPR010902">
    <property type="entry name" value="NUMOD4"/>
</dbReference>
<dbReference type="EMBL" id="MK552141">
    <property type="protein sequence ID" value="QBQ74604.1"/>
    <property type="molecule type" value="Genomic_DNA"/>
</dbReference>
<accession>A0A482MLE9</accession>
<dbReference type="Proteomes" id="UP000301424">
    <property type="component" value="Segment"/>
</dbReference>
<evidence type="ECO:0000313" key="3">
    <source>
        <dbReference type="Proteomes" id="UP000301424"/>
    </source>
</evidence>
<gene>
    <name evidence="2" type="ORF">BcepSauron_224</name>
</gene>
<name>A0A482MLE9_9CAUD</name>
<dbReference type="InterPro" id="IPR044925">
    <property type="entry name" value="His-Me_finger_sf"/>
</dbReference>
<feature type="domain" description="NUMOD4" evidence="1">
    <location>
        <begin position="8"/>
        <end position="67"/>
    </location>
</feature>
<dbReference type="GO" id="GO:0016788">
    <property type="term" value="F:hydrolase activity, acting on ester bonds"/>
    <property type="evidence" value="ECO:0007669"/>
    <property type="project" value="InterPro"/>
</dbReference>
<keyword evidence="2" id="KW-0378">Hydrolase</keyword>